<evidence type="ECO:0000313" key="1">
    <source>
        <dbReference type="EMBL" id="NEX63589.1"/>
    </source>
</evidence>
<reference evidence="1 2" key="1">
    <citation type="submission" date="2020-02" db="EMBL/GenBank/DDBJ databases">
        <authorList>
            <person name="Kim M.K."/>
        </authorList>
    </citation>
    <scope>NUCLEOTIDE SEQUENCE [LARGE SCALE GENOMIC DNA]</scope>
    <source>
        <strain evidence="1 2">17J57-3</strain>
    </source>
</reference>
<dbReference type="AlphaFoldDB" id="A0A6B3SZ31"/>
<comment type="caution">
    <text evidence="1">The sequence shown here is derived from an EMBL/GenBank/DDBJ whole genome shotgun (WGS) entry which is preliminary data.</text>
</comment>
<sequence>MKFQRCSSSRCGRPYQVNEFSGQAGGGTDTGVIICPHCGHTETRWCDSVFLVHALSAEQEAQFEQNTSSV</sequence>
<protein>
    <submittedName>
        <fullName evidence="1">Uncharacterized protein</fullName>
    </submittedName>
</protein>
<proteinExistence type="predicted"/>
<evidence type="ECO:0000313" key="2">
    <source>
        <dbReference type="Proteomes" id="UP000482155"/>
    </source>
</evidence>
<dbReference type="RefSeq" id="WP_163967536.1">
    <property type="nucleotide sequence ID" value="NZ_JAAIVB010000073.1"/>
</dbReference>
<keyword evidence="2" id="KW-1185">Reference proteome</keyword>
<gene>
    <name evidence="1" type="ORF">G3574_21125</name>
</gene>
<accession>A0A6B3SZ31</accession>
<dbReference type="EMBL" id="JAAIVB010000073">
    <property type="protein sequence ID" value="NEX63589.1"/>
    <property type="molecule type" value="Genomic_DNA"/>
</dbReference>
<name>A0A6B3SZ31_9BURK</name>
<organism evidence="1 2">
    <name type="scientific">Noviherbaspirillum galbum</name>
    <dbReference type="NCBI Taxonomy" id="2709383"/>
    <lineage>
        <taxon>Bacteria</taxon>
        <taxon>Pseudomonadati</taxon>
        <taxon>Pseudomonadota</taxon>
        <taxon>Betaproteobacteria</taxon>
        <taxon>Burkholderiales</taxon>
        <taxon>Oxalobacteraceae</taxon>
        <taxon>Noviherbaspirillum</taxon>
    </lineage>
</organism>
<dbReference type="Proteomes" id="UP000482155">
    <property type="component" value="Unassembled WGS sequence"/>
</dbReference>